<accession>A0A381RA99</accession>
<reference evidence="1" key="1">
    <citation type="submission" date="2018-05" db="EMBL/GenBank/DDBJ databases">
        <authorList>
            <person name="Lanie J.A."/>
            <person name="Ng W.-L."/>
            <person name="Kazmierczak K.M."/>
            <person name="Andrzejewski T.M."/>
            <person name="Davidsen T.M."/>
            <person name="Wayne K.J."/>
            <person name="Tettelin H."/>
            <person name="Glass J.I."/>
            <person name="Rusch D."/>
            <person name="Podicherti R."/>
            <person name="Tsui H.-C.T."/>
            <person name="Winkler M.E."/>
        </authorList>
    </citation>
    <scope>NUCLEOTIDE SEQUENCE</scope>
</reference>
<name>A0A381RA99_9ZZZZ</name>
<protein>
    <submittedName>
        <fullName evidence="1">Uncharacterized protein</fullName>
    </submittedName>
</protein>
<organism evidence="1">
    <name type="scientific">marine metagenome</name>
    <dbReference type="NCBI Taxonomy" id="408172"/>
    <lineage>
        <taxon>unclassified sequences</taxon>
        <taxon>metagenomes</taxon>
        <taxon>ecological metagenomes</taxon>
    </lineage>
</organism>
<gene>
    <name evidence="1" type="ORF">METZ01_LOCUS41540</name>
</gene>
<evidence type="ECO:0000313" key="1">
    <source>
        <dbReference type="EMBL" id="SUZ88686.1"/>
    </source>
</evidence>
<sequence>MSPSALFIFKSLIIESTATIFFPIPSISVNSTSGNNIANGTPGKPPPVPTSRTFVSFLNLINFNIEIECRT</sequence>
<dbReference type="AlphaFoldDB" id="A0A381RA99"/>
<dbReference type="EMBL" id="UINC01001782">
    <property type="protein sequence ID" value="SUZ88686.1"/>
    <property type="molecule type" value="Genomic_DNA"/>
</dbReference>
<proteinExistence type="predicted"/>